<evidence type="ECO:0000256" key="1">
    <source>
        <dbReference type="ARBA" id="ARBA00004123"/>
    </source>
</evidence>
<comment type="subcellular location">
    <subcellularLocation>
        <location evidence="1">Nucleus</location>
    </subcellularLocation>
</comment>
<keyword evidence="3" id="KW-0805">Transcription regulation</keyword>
<proteinExistence type="inferred from homology"/>
<keyword evidence="4" id="KW-0238">DNA-binding</keyword>
<gene>
    <name evidence="8" type="ORF">MRATA1EN1_LOCUS20777</name>
</gene>
<evidence type="ECO:0000256" key="3">
    <source>
        <dbReference type="ARBA" id="ARBA00023015"/>
    </source>
</evidence>
<evidence type="ECO:0000256" key="7">
    <source>
        <dbReference type="SAM" id="MobiDB-lite"/>
    </source>
</evidence>
<evidence type="ECO:0000313" key="8">
    <source>
        <dbReference type="EMBL" id="CAI9171815.1"/>
    </source>
</evidence>
<feature type="region of interest" description="Disordered" evidence="7">
    <location>
        <begin position="96"/>
        <end position="192"/>
    </location>
</feature>
<sequence>MLAIRKISKRDLAAAFSAVFTSPGSRHVNESKSSTMVPSVYKNLVPKPVPPPSKASRWKANRMKHKSGSLSSSRESAFSSPISVSKPVVLAGGIVLSSPKKSPASTTAPTEISSSRLTKLTRRTTDRKSSPEASEDDANGDFSESRACDRSEGSEDNRTPEPKENGGEGCHQNGLALPGQAEGEVLSHSLEPEHRLLNAMGWQESSENDENCLSLTDDELKVPQEDRAAEKK</sequence>
<feature type="region of interest" description="Disordered" evidence="7">
    <location>
        <begin position="23"/>
        <end position="82"/>
    </location>
</feature>
<reference evidence="8" key="1">
    <citation type="submission" date="2023-04" db="EMBL/GenBank/DDBJ databases">
        <authorList>
            <consortium name="ELIXIR-Norway"/>
        </authorList>
    </citation>
    <scope>NUCLEOTIDE SEQUENCE [LARGE SCALE GENOMIC DNA]</scope>
</reference>
<accession>A0ABN8ZEB7</accession>
<dbReference type="InterPro" id="IPR028128">
    <property type="entry name" value="Vasculin_fam"/>
</dbReference>
<feature type="compositionally biased region" description="Basic residues" evidence="7">
    <location>
        <begin position="56"/>
        <end position="67"/>
    </location>
</feature>
<dbReference type="EMBL" id="OX459967">
    <property type="protein sequence ID" value="CAI9171815.1"/>
    <property type="molecule type" value="Genomic_DNA"/>
</dbReference>
<feature type="compositionally biased region" description="Polar residues" evidence="7">
    <location>
        <begin position="99"/>
        <end position="112"/>
    </location>
</feature>
<dbReference type="Proteomes" id="UP001176941">
    <property type="component" value="Chromosome 31"/>
</dbReference>
<evidence type="ECO:0000313" key="9">
    <source>
        <dbReference type="Proteomes" id="UP001176941"/>
    </source>
</evidence>
<evidence type="ECO:0000256" key="6">
    <source>
        <dbReference type="ARBA" id="ARBA00023242"/>
    </source>
</evidence>
<feature type="compositionally biased region" description="Low complexity" evidence="7">
    <location>
        <begin position="68"/>
        <end position="82"/>
    </location>
</feature>
<keyword evidence="6" id="KW-0539">Nucleus</keyword>
<organism evidence="8 9">
    <name type="scientific">Rangifer tarandus platyrhynchus</name>
    <name type="common">Svalbard reindeer</name>
    <dbReference type="NCBI Taxonomy" id="3082113"/>
    <lineage>
        <taxon>Eukaryota</taxon>
        <taxon>Metazoa</taxon>
        <taxon>Chordata</taxon>
        <taxon>Craniata</taxon>
        <taxon>Vertebrata</taxon>
        <taxon>Euteleostomi</taxon>
        <taxon>Mammalia</taxon>
        <taxon>Eutheria</taxon>
        <taxon>Laurasiatheria</taxon>
        <taxon>Artiodactyla</taxon>
        <taxon>Ruminantia</taxon>
        <taxon>Pecora</taxon>
        <taxon>Cervidae</taxon>
        <taxon>Odocoileinae</taxon>
        <taxon>Rangifer</taxon>
    </lineage>
</organism>
<keyword evidence="9" id="KW-1185">Reference proteome</keyword>
<comment type="similarity">
    <text evidence="2">Belongs to the vasculin family.</text>
</comment>
<dbReference type="Pfam" id="PF15337">
    <property type="entry name" value="Vasculin"/>
    <property type="match status" value="1"/>
</dbReference>
<name>A0ABN8ZEB7_RANTA</name>
<keyword evidence="5" id="KW-0804">Transcription</keyword>
<dbReference type="PANTHER" id="PTHR14339">
    <property type="entry name" value="VASCULIN"/>
    <property type="match status" value="1"/>
</dbReference>
<feature type="compositionally biased region" description="Basic and acidic residues" evidence="7">
    <location>
        <begin position="143"/>
        <end position="166"/>
    </location>
</feature>
<evidence type="ECO:0000256" key="5">
    <source>
        <dbReference type="ARBA" id="ARBA00023163"/>
    </source>
</evidence>
<dbReference type="PANTHER" id="PTHR14339:SF10">
    <property type="entry name" value="VASCULIN-LIKE PROTEIN 1"/>
    <property type="match status" value="1"/>
</dbReference>
<evidence type="ECO:0000256" key="4">
    <source>
        <dbReference type="ARBA" id="ARBA00023125"/>
    </source>
</evidence>
<evidence type="ECO:0000256" key="2">
    <source>
        <dbReference type="ARBA" id="ARBA00010099"/>
    </source>
</evidence>
<protein>
    <submittedName>
        <fullName evidence="8">Uncharacterized protein</fullName>
    </submittedName>
</protein>